<organism evidence="3">
    <name type="scientific">Eiseniibacteriota bacterium</name>
    <dbReference type="NCBI Taxonomy" id="2212470"/>
    <lineage>
        <taxon>Bacteria</taxon>
        <taxon>Candidatus Eiseniibacteriota</taxon>
    </lineage>
</organism>
<sequence>MRRTYLPMWILAVLAVTLAGCGGQQAQQSATTSDSLLAASPVEPPQGDLTPQTDYQPPAEQPAPTPPPPTPRPAAKPAPKPAPTPAPTSPGVTIPAGTPIKITVTPQISSETAQVGDTWEGTVAQAVVVGSAAPIPAGSRVTGVVTGVKPAERGDRAFLVLAIRSIEVNGKTLSIGATADSIIAGSTRARNLGAIAGGAAAGALIGKAVGGSGKAAAIGGLIGGAAAGAGVAASKGYQVVIKEGTEIDFKTTEAELIR</sequence>
<gene>
    <name evidence="3" type="ORF">ENR23_13205</name>
</gene>
<reference evidence="3" key="1">
    <citation type="journal article" date="2020" name="mSystems">
        <title>Genome- and Community-Level Interaction Insights into Carbon Utilization and Element Cycling Functions of Hydrothermarchaeota in Hydrothermal Sediment.</title>
        <authorList>
            <person name="Zhou Z."/>
            <person name="Liu Y."/>
            <person name="Xu W."/>
            <person name="Pan J."/>
            <person name="Luo Z.H."/>
            <person name="Li M."/>
        </authorList>
    </citation>
    <scope>NUCLEOTIDE SEQUENCE [LARGE SCALE GENOMIC DNA]</scope>
    <source>
        <strain evidence="3">SpSt-381</strain>
    </source>
</reference>
<dbReference type="EMBL" id="DSQF01000026">
    <property type="protein sequence ID" value="HGZ44350.1"/>
    <property type="molecule type" value="Genomic_DNA"/>
</dbReference>
<feature type="chain" id="PRO_5032370224" description="Glycine zipper domain-containing protein" evidence="2">
    <location>
        <begin position="27"/>
        <end position="258"/>
    </location>
</feature>
<name>A0A832I6K9_UNCEI</name>
<comment type="caution">
    <text evidence="3">The sequence shown here is derived from an EMBL/GenBank/DDBJ whole genome shotgun (WGS) entry which is preliminary data.</text>
</comment>
<protein>
    <recommendedName>
        <fullName evidence="4">Glycine zipper domain-containing protein</fullName>
    </recommendedName>
</protein>
<evidence type="ECO:0000313" key="3">
    <source>
        <dbReference type="EMBL" id="HGZ44350.1"/>
    </source>
</evidence>
<proteinExistence type="predicted"/>
<dbReference type="Gene3D" id="2.40.128.260">
    <property type="entry name" value="Type IV secretion system, VirB10/TraB/TrbI"/>
    <property type="match status" value="1"/>
</dbReference>
<evidence type="ECO:0008006" key="4">
    <source>
        <dbReference type="Google" id="ProtNLM"/>
    </source>
</evidence>
<dbReference type="InterPro" id="IPR042217">
    <property type="entry name" value="T4SS_VirB10/TrbI"/>
</dbReference>
<feature type="signal peptide" evidence="2">
    <location>
        <begin position="1"/>
        <end position="26"/>
    </location>
</feature>
<feature type="compositionally biased region" description="Pro residues" evidence="1">
    <location>
        <begin position="59"/>
        <end position="88"/>
    </location>
</feature>
<keyword evidence="2" id="KW-0732">Signal</keyword>
<feature type="region of interest" description="Disordered" evidence="1">
    <location>
        <begin position="32"/>
        <end position="98"/>
    </location>
</feature>
<evidence type="ECO:0000256" key="1">
    <source>
        <dbReference type="SAM" id="MobiDB-lite"/>
    </source>
</evidence>
<dbReference type="PROSITE" id="PS51257">
    <property type="entry name" value="PROKAR_LIPOPROTEIN"/>
    <property type="match status" value="1"/>
</dbReference>
<accession>A0A832I6K9</accession>
<evidence type="ECO:0000256" key="2">
    <source>
        <dbReference type="SAM" id="SignalP"/>
    </source>
</evidence>
<dbReference type="AlphaFoldDB" id="A0A832I6K9"/>